<feature type="non-terminal residue" evidence="2">
    <location>
        <position position="267"/>
    </location>
</feature>
<feature type="domain" description="Aminoglycoside phosphotransferase" evidence="1">
    <location>
        <begin position="50"/>
        <end position="251"/>
    </location>
</feature>
<dbReference type="AlphaFoldDB" id="A0A6A6HQJ5"/>
<gene>
    <name evidence="2" type="ORF">EV356DRAFT_432394</name>
</gene>
<dbReference type="Gene3D" id="3.90.1200.10">
    <property type="match status" value="1"/>
</dbReference>
<reference evidence="2" key="1">
    <citation type="journal article" date="2020" name="Stud. Mycol.">
        <title>101 Dothideomycetes genomes: a test case for predicting lifestyles and emergence of pathogens.</title>
        <authorList>
            <person name="Haridas S."/>
            <person name="Albert R."/>
            <person name="Binder M."/>
            <person name="Bloem J."/>
            <person name="Labutti K."/>
            <person name="Salamov A."/>
            <person name="Andreopoulos B."/>
            <person name="Baker S."/>
            <person name="Barry K."/>
            <person name="Bills G."/>
            <person name="Bluhm B."/>
            <person name="Cannon C."/>
            <person name="Castanera R."/>
            <person name="Culley D."/>
            <person name="Daum C."/>
            <person name="Ezra D."/>
            <person name="Gonzalez J."/>
            <person name="Henrissat B."/>
            <person name="Kuo A."/>
            <person name="Liang C."/>
            <person name="Lipzen A."/>
            <person name="Lutzoni F."/>
            <person name="Magnuson J."/>
            <person name="Mondo S."/>
            <person name="Nolan M."/>
            <person name="Ohm R."/>
            <person name="Pangilinan J."/>
            <person name="Park H.-J."/>
            <person name="Ramirez L."/>
            <person name="Alfaro M."/>
            <person name="Sun H."/>
            <person name="Tritt A."/>
            <person name="Yoshinaga Y."/>
            <person name="Zwiers L.-H."/>
            <person name="Turgeon B."/>
            <person name="Goodwin S."/>
            <person name="Spatafora J."/>
            <person name="Crous P."/>
            <person name="Grigoriev I."/>
        </authorList>
    </citation>
    <scope>NUCLEOTIDE SEQUENCE</scope>
    <source>
        <strain evidence="2">Tuck. ex Michener</strain>
    </source>
</reference>
<keyword evidence="2" id="KW-0808">Transferase</keyword>
<dbReference type="SUPFAM" id="SSF56112">
    <property type="entry name" value="Protein kinase-like (PK-like)"/>
    <property type="match status" value="1"/>
</dbReference>
<organism evidence="2 3">
    <name type="scientific">Viridothelium virens</name>
    <name type="common">Speckled blister lichen</name>
    <name type="synonym">Trypethelium virens</name>
    <dbReference type="NCBI Taxonomy" id="1048519"/>
    <lineage>
        <taxon>Eukaryota</taxon>
        <taxon>Fungi</taxon>
        <taxon>Dikarya</taxon>
        <taxon>Ascomycota</taxon>
        <taxon>Pezizomycotina</taxon>
        <taxon>Dothideomycetes</taxon>
        <taxon>Dothideomycetes incertae sedis</taxon>
        <taxon>Trypetheliales</taxon>
        <taxon>Trypetheliaceae</taxon>
        <taxon>Viridothelium</taxon>
    </lineage>
</organism>
<dbReference type="GO" id="GO:0016301">
    <property type="term" value="F:kinase activity"/>
    <property type="evidence" value="ECO:0007669"/>
    <property type="project" value="UniProtKB-KW"/>
</dbReference>
<evidence type="ECO:0000259" key="1">
    <source>
        <dbReference type="Pfam" id="PF01636"/>
    </source>
</evidence>
<dbReference type="Pfam" id="PF01636">
    <property type="entry name" value="APH"/>
    <property type="match status" value="1"/>
</dbReference>
<dbReference type="PANTHER" id="PTHR21310">
    <property type="entry name" value="AMINOGLYCOSIDE PHOSPHOTRANSFERASE-RELATED-RELATED"/>
    <property type="match status" value="1"/>
</dbReference>
<sequence length="267" mass="30604">SSSIKSNWLRRQLTRASVALLKNRRPRSGSVLFLTPTICVKYGTTQHVAEALAMQYIATHTSIPVPKVHCAFECKGVTYIVMSRLPGTTIADAWHTRTDGSKAQLLEQLKKFVDEMRNLDQPRQGVVEGLNGSKLFDPKLPEGRQGYGPFESIQDFHSYLRHGLSGPFPDRQEVEDLVDWQENEASDYNTCFTHGDLCSTNILVDGNKISGIVDWESAGWLPEYWEFTSAWNVNMYNVFWRFELEKFLHPYTAEVEMEHIRLKHFSD</sequence>
<accession>A0A6A6HQJ5</accession>
<name>A0A6A6HQJ5_VIRVR</name>
<keyword evidence="2" id="KW-0418">Kinase</keyword>
<dbReference type="EMBL" id="ML991771">
    <property type="protein sequence ID" value="KAF2240112.1"/>
    <property type="molecule type" value="Genomic_DNA"/>
</dbReference>
<evidence type="ECO:0000313" key="2">
    <source>
        <dbReference type="EMBL" id="KAF2240112.1"/>
    </source>
</evidence>
<dbReference type="Proteomes" id="UP000800092">
    <property type="component" value="Unassembled WGS sequence"/>
</dbReference>
<evidence type="ECO:0000313" key="3">
    <source>
        <dbReference type="Proteomes" id="UP000800092"/>
    </source>
</evidence>
<dbReference type="PANTHER" id="PTHR21310:SF55">
    <property type="entry name" value="AMINOGLYCOSIDE PHOSPHOTRANSFERASE DOMAIN-CONTAINING PROTEIN"/>
    <property type="match status" value="1"/>
</dbReference>
<protein>
    <submittedName>
        <fullName evidence="2">Kinase-like protein</fullName>
    </submittedName>
</protein>
<proteinExistence type="predicted"/>
<dbReference type="CDD" id="cd05120">
    <property type="entry name" value="APH_ChoK_like"/>
    <property type="match status" value="1"/>
</dbReference>
<feature type="non-terminal residue" evidence="2">
    <location>
        <position position="1"/>
    </location>
</feature>
<dbReference type="OrthoDB" id="8300194at2759"/>
<keyword evidence="3" id="KW-1185">Reference proteome</keyword>
<dbReference type="InterPro" id="IPR051678">
    <property type="entry name" value="AGP_Transferase"/>
</dbReference>
<dbReference type="InterPro" id="IPR011009">
    <property type="entry name" value="Kinase-like_dom_sf"/>
</dbReference>
<dbReference type="InterPro" id="IPR002575">
    <property type="entry name" value="Aminoglycoside_PTrfase"/>
</dbReference>